<accession>A0ABN9S812</accession>
<keyword evidence="3" id="KW-1185">Reference proteome</keyword>
<dbReference type="SUPFAM" id="SSF53098">
    <property type="entry name" value="Ribonuclease H-like"/>
    <property type="match status" value="1"/>
</dbReference>
<feature type="domain" description="3'-5' exonuclease" evidence="1">
    <location>
        <begin position="6"/>
        <end position="105"/>
    </location>
</feature>
<dbReference type="Proteomes" id="UP001189429">
    <property type="component" value="Unassembled WGS sequence"/>
</dbReference>
<sequence>MAEPRLIDTVGECQAAVAQLETENVIAVDIEGIDLGRQGEVCLIQVYGVSSPSVLLFDVFTMGPDAFDSGGLRRLLESDTVTKRIFDVRADGEALNNYHNAKLRAV</sequence>
<dbReference type="InterPro" id="IPR012337">
    <property type="entry name" value="RNaseH-like_sf"/>
</dbReference>
<evidence type="ECO:0000313" key="2">
    <source>
        <dbReference type="EMBL" id="CAK0827933.1"/>
    </source>
</evidence>
<dbReference type="Pfam" id="PF01612">
    <property type="entry name" value="DNA_pol_A_exo1"/>
    <property type="match status" value="1"/>
</dbReference>
<dbReference type="PANTHER" id="PTHR46628">
    <property type="entry name" value="PIRNA BIOGENESIS PROTEIN EXD1"/>
    <property type="match status" value="1"/>
</dbReference>
<dbReference type="Gene3D" id="3.30.420.10">
    <property type="entry name" value="Ribonuclease H-like superfamily/Ribonuclease H"/>
    <property type="match status" value="1"/>
</dbReference>
<gene>
    <name evidence="2" type="ORF">PCOR1329_LOCUS27329</name>
</gene>
<name>A0ABN9S812_9DINO</name>
<dbReference type="InterPro" id="IPR002562">
    <property type="entry name" value="3'-5'_exonuclease_dom"/>
</dbReference>
<reference evidence="2" key="1">
    <citation type="submission" date="2023-10" db="EMBL/GenBank/DDBJ databases">
        <authorList>
            <person name="Chen Y."/>
            <person name="Shah S."/>
            <person name="Dougan E. K."/>
            <person name="Thang M."/>
            <person name="Chan C."/>
        </authorList>
    </citation>
    <scope>NUCLEOTIDE SEQUENCE [LARGE SCALE GENOMIC DNA]</scope>
</reference>
<dbReference type="EMBL" id="CAUYUJ010009890">
    <property type="protein sequence ID" value="CAK0827933.1"/>
    <property type="molecule type" value="Genomic_DNA"/>
</dbReference>
<evidence type="ECO:0000259" key="1">
    <source>
        <dbReference type="Pfam" id="PF01612"/>
    </source>
</evidence>
<protein>
    <recommendedName>
        <fullName evidence="1">3'-5' exonuclease domain-containing protein</fullName>
    </recommendedName>
</protein>
<organism evidence="2 3">
    <name type="scientific">Prorocentrum cordatum</name>
    <dbReference type="NCBI Taxonomy" id="2364126"/>
    <lineage>
        <taxon>Eukaryota</taxon>
        <taxon>Sar</taxon>
        <taxon>Alveolata</taxon>
        <taxon>Dinophyceae</taxon>
        <taxon>Prorocentrales</taxon>
        <taxon>Prorocentraceae</taxon>
        <taxon>Prorocentrum</taxon>
    </lineage>
</organism>
<dbReference type="InterPro" id="IPR052144">
    <property type="entry name" value="piRNA_biogenesis_EXD1"/>
</dbReference>
<evidence type="ECO:0000313" key="3">
    <source>
        <dbReference type="Proteomes" id="UP001189429"/>
    </source>
</evidence>
<comment type="caution">
    <text evidence="2">The sequence shown here is derived from an EMBL/GenBank/DDBJ whole genome shotgun (WGS) entry which is preliminary data.</text>
</comment>
<proteinExistence type="predicted"/>
<dbReference type="PANTHER" id="PTHR46628:SF1">
    <property type="entry name" value="PIRNA BIOGENESIS PROTEIN EXD1"/>
    <property type="match status" value="1"/>
</dbReference>
<dbReference type="InterPro" id="IPR036397">
    <property type="entry name" value="RNaseH_sf"/>
</dbReference>